<dbReference type="AlphaFoldDB" id="A0A8D0NFK4"/>
<reference evidence="2" key="1">
    <citation type="submission" date="2025-05" db="UniProtKB">
        <authorList>
            <consortium name="Ensembl"/>
        </authorList>
    </citation>
    <scope>IDENTIFICATION</scope>
</reference>
<evidence type="ECO:0000313" key="2">
    <source>
        <dbReference type="Ensembl" id="ENSSSCP00015018475.1"/>
    </source>
</evidence>
<organism evidence="2 3">
    <name type="scientific">Sus scrofa</name>
    <name type="common">Pig</name>
    <dbReference type="NCBI Taxonomy" id="9823"/>
    <lineage>
        <taxon>Eukaryota</taxon>
        <taxon>Metazoa</taxon>
        <taxon>Chordata</taxon>
        <taxon>Craniata</taxon>
        <taxon>Vertebrata</taxon>
        <taxon>Euteleostomi</taxon>
        <taxon>Mammalia</taxon>
        <taxon>Eutheria</taxon>
        <taxon>Laurasiatheria</taxon>
        <taxon>Artiodactyla</taxon>
        <taxon>Suina</taxon>
        <taxon>Suidae</taxon>
        <taxon>Sus</taxon>
    </lineage>
</organism>
<gene>
    <name evidence="2" type="primary">TMEM143</name>
</gene>
<feature type="compositionally biased region" description="Low complexity" evidence="1">
    <location>
        <begin position="207"/>
        <end position="237"/>
    </location>
</feature>
<evidence type="ECO:0000256" key="1">
    <source>
        <dbReference type="SAM" id="MobiDB-lite"/>
    </source>
</evidence>
<proteinExistence type="predicted"/>
<feature type="compositionally biased region" description="Low complexity" evidence="1">
    <location>
        <begin position="120"/>
        <end position="139"/>
    </location>
</feature>
<name>A0A8D0NFK4_PIG</name>
<dbReference type="Proteomes" id="UP000694571">
    <property type="component" value="Unplaced"/>
</dbReference>
<accession>A0A8D0NFK4</accession>
<dbReference type="Proteomes" id="UP000694723">
    <property type="component" value="Unplaced"/>
</dbReference>
<sequence length="264" mass="27693">MTVERWLRLRGKGLAMLHVTRGVWGSRVRIWPLLPALLGHPRALSSLAVKMGEYRKMWNPTEPRDWAQQYRERFIPFSKDQLLRLLIQEILQAGGAGCPHEAGAPGAEELQGHATGGPGAAAARAEGAHAHPAACPAQHHAGRLRDGVLCQRGHGGALRPQDGHVPAAAALRCLHGPARLQDVRTAPQRAGAGAGAHALLPQHIQQLRAAQRPGPARAGRARQGGAAGAQLPGPAAGRDSRPAGRDLPVAPVGGGELAPGPVRL</sequence>
<dbReference type="Ensembl" id="ENSSSCT00050102223.1">
    <property type="protein sequence ID" value="ENSSSCP00050044519.1"/>
    <property type="gene ID" value="ENSSSCG00050074664.1"/>
</dbReference>
<feature type="region of interest" description="Disordered" evidence="1">
    <location>
        <begin position="207"/>
        <end position="264"/>
    </location>
</feature>
<dbReference type="Proteomes" id="UP000694722">
    <property type="component" value="Unplaced"/>
</dbReference>
<protein>
    <submittedName>
        <fullName evidence="2">Transmembrane protein 143</fullName>
    </submittedName>
</protein>
<dbReference type="Proteomes" id="UP000694726">
    <property type="component" value="Unplaced"/>
</dbReference>
<dbReference type="Ensembl" id="ENSSSCT00030075109.1">
    <property type="protein sequence ID" value="ENSSSCP00030034336.1"/>
    <property type="gene ID" value="ENSSSCG00030053830.1"/>
</dbReference>
<dbReference type="Ensembl" id="ENSSSCT00015046742.1">
    <property type="protein sequence ID" value="ENSSSCP00015018475.1"/>
    <property type="gene ID" value="ENSSSCG00015034908.1"/>
</dbReference>
<dbReference type="Proteomes" id="UP000694570">
    <property type="component" value="Unplaced"/>
</dbReference>
<feature type="region of interest" description="Disordered" evidence="1">
    <location>
        <begin position="99"/>
        <end position="139"/>
    </location>
</feature>
<evidence type="ECO:0000313" key="3">
    <source>
        <dbReference type="Proteomes" id="UP000694726"/>
    </source>
</evidence>
<dbReference type="Ensembl" id="ENSSSCT00060092846.1">
    <property type="protein sequence ID" value="ENSSSCP00060040131.1"/>
    <property type="gene ID" value="ENSSSCG00060067999.1"/>
</dbReference>
<dbReference type="Ensembl" id="ENSSSCT00040006491.1">
    <property type="protein sequence ID" value="ENSSSCP00040002591.1"/>
    <property type="gene ID" value="ENSSSCG00040004858.1"/>
</dbReference>